<dbReference type="PROSITE" id="PS01359">
    <property type="entry name" value="ZF_PHD_1"/>
    <property type="match status" value="1"/>
</dbReference>
<evidence type="ECO:0000259" key="12">
    <source>
        <dbReference type="PROSITE" id="PS50016"/>
    </source>
</evidence>
<proteinExistence type="inferred from homology"/>
<feature type="binding site" evidence="9">
    <location>
        <position position="209"/>
    </location>
    <ligand>
        <name>Zn(2+)</name>
        <dbReference type="ChEBI" id="CHEBI:29105"/>
        <label>2</label>
    </ligand>
</feature>
<evidence type="ECO:0000256" key="10">
    <source>
        <dbReference type="PROSITE-ProRule" id="PRU00146"/>
    </source>
</evidence>
<comment type="similarity">
    <text evidence="2">Belongs to the ING family.</text>
</comment>
<dbReference type="PANTHER" id="PTHR10333">
    <property type="entry name" value="INHIBITOR OF GROWTH PROTEIN"/>
    <property type="match status" value="1"/>
</dbReference>
<feature type="binding site" evidence="9">
    <location>
        <position position="215"/>
    </location>
    <ligand>
        <name>Zn(2+)</name>
        <dbReference type="ChEBI" id="CHEBI:29105"/>
        <label>1</label>
    </ligand>
</feature>
<evidence type="ECO:0000313" key="13">
    <source>
        <dbReference type="EMBL" id="KAG2229589.1"/>
    </source>
</evidence>
<name>A0A8H7SFS6_9FUNG</name>
<evidence type="ECO:0000256" key="7">
    <source>
        <dbReference type="ARBA" id="ARBA00023242"/>
    </source>
</evidence>
<gene>
    <name evidence="13" type="ORF">INT48_001900</name>
</gene>
<dbReference type="GO" id="GO:0008270">
    <property type="term" value="F:zinc ion binding"/>
    <property type="evidence" value="ECO:0007669"/>
    <property type="project" value="UniProtKB-KW"/>
</dbReference>
<dbReference type="SMART" id="SM00249">
    <property type="entry name" value="PHD"/>
    <property type="match status" value="1"/>
</dbReference>
<dbReference type="InterPro" id="IPR013083">
    <property type="entry name" value="Znf_RING/FYVE/PHD"/>
</dbReference>
<dbReference type="FunFam" id="3.30.40.10:FF:000016">
    <property type="entry name" value="Inhibitor of growth protein"/>
    <property type="match status" value="1"/>
</dbReference>
<reference evidence="13" key="1">
    <citation type="submission" date="2021-01" db="EMBL/GenBank/DDBJ databases">
        <title>Metabolic potential, ecology and presence of endohyphal bacteria is reflected in genomic diversity of Mucoromycotina.</title>
        <authorList>
            <person name="Muszewska A."/>
            <person name="Okrasinska A."/>
            <person name="Steczkiewicz K."/>
            <person name="Drgas O."/>
            <person name="Orlowska M."/>
            <person name="Perlinska-Lenart U."/>
            <person name="Aleksandrzak-Piekarczyk T."/>
            <person name="Szatraj K."/>
            <person name="Zielenkiewicz U."/>
            <person name="Pilsyk S."/>
            <person name="Malc E."/>
            <person name="Mieczkowski P."/>
            <person name="Kruszewska J.S."/>
            <person name="Biernat P."/>
            <person name="Pawlowska J."/>
        </authorList>
    </citation>
    <scope>NUCLEOTIDE SEQUENCE</scope>
    <source>
        <strain evidence="13">WA0000018081</strain>
    </source>
</reference>
<keyword evidence="14" id="KW-1185">Reference proteome</keyword>
<dbReference type="PANTHER" id="PTHR10333:SF42">
    <property type="entry name" value="INHIBITOR OF GROWTH PROTEIN 5"/>
    <property type="match status" value="1"/>
</dbReference>
<dbReference type="CDD" id="cd15505">
    <property type="entry name" value="PHD_ING"/>
    <property type="match status" value="1"/>
</dbReference>
<evidence type="ECO:0000313" key="14">
    <source>
        <dbReference type="Proteomes" id="UP000613177"/>
    </source>
</evidence>
<evidence type="ECO:0000256" key="8">
    <source>
        <dbReference type="PIRSR" id="PIRSR628651-50"/>
    </source>
</evidence>
<evidence type="ECO:0000256" key="2">
    <source>
        <dbReference type="ARBA" id="ARBA00010210"/>
    </source>
</evidence>
<evidence type="ECO:0000256" key="3">
    <source>
        <dbReference type="ARBA" id="ARBA00022723"/>
    </source>
</evidence>
<dbReference type="GO" id="GO:0006355">
    <property type="term" value="P:regulation of DNA-templated transcription"/>
    <property type="evidence" value="ECO:0007669"/>
    <property type="project" value="TreeGrafter"/>
</dbReference>
<evidence type="ECO:0000256" key="6">
    <source>
        <dbReference type="ARBA" id="ARBA00022853"/>
    </source>
</evidence>
<dbReference type="Proteomes" id="UP000613177">
    <property type="component" value="Unassembled WGS sequence"/>
</dbReference>
<feature type="site" description="Histone H3K4me3 binding" evidence="8">
    <location>
        <position position="190"/>
    </location>
</feature>
<feature type="site" description="Histone H3K4me3 binding" evidence="8">
    <location>
        <position position="205"/>
    </location>
</feature>
<comment type="caution">
    <text evidence="13">The sequence shown here is derived from an EMBL/GenBank/DDBJ whole genome shotgun (WGS) entry which is preliminary data.</text>
</comment>
<feature type="binding site" evidence="9">
    <location>
        <position position="193"/>
    </location>
    <ligand>
        <name>Zn(2+)</name>
        <dbReference type="ChEBI" id="CHEBI:29105"/>
        <label>1</label>
    </ligand>
</feature>
<feature type="binding site" evidence="9">
    <location>
        <position position="231"/>
    </location>
    <ligand>
        <name>Zn(2+)</name>
        <dbReference type="ChEBI" id="CHEBI:29105"/>
        <label>2</label>
    </ligand>
</feature>
<accession>A0A8H7SFS6</accession>
<keyword evidence="3 9" id="KW-0479">Metal-binding</keyword>
<keyword evidence="7" id="KW-0539">Nucleus</keyword>
<dbReference type="SUPFAM" id="SSF57903">
    <property type="entry name" value="FYVE/PHD zinc finger"/>
    <property type="match status" value="1"/>
</dbReference>
<evidence type="ECO:0000256" key="9">
    <source>
        <dbReference type="PIRSR" id="PIRSR628651-51"/>
    </source>
</evidence>
<feature type="site" description="Histone H3K4me3 binding" evidence="8">
    <location>
        <position position="213"/>
    </location>
</feature>
<keyword evidence="5 9" id="KW-0862">Zinc</keyword>
<feature type="domain" description="PHD-type" evidence="12">
    <location>
        <begin position="188"/>
        <end position="237"/>
    </location>
</feature>
<feature type="binding site" evidence="9">
    <location>
        <position position="191"/>
    </location>
    <ligand>
        <name>Zn(2+)</name>
        <dbReference type="ChEBI" id="CHEBI:29105"/>
        <label>1</label>
    </ligand>
</feature>
<protein>
    <recommendedName>
        <fullName evidence="12">PHD-type domain-containing protein</fullName>
    </recommendedName>
</protein>
<feature type="binding site" evidence="9">
    <location>
        <position position="218"/>
    </location>
    <ligand>
        <name>Zn(2+)</name>
        <dbReference type="ChEBI" id="CHEBI:29105"/>
        <label>1</label>
    </ligand>
</feature>
<keyword evidence="6" id="KW-0156">Chromatin regulator</keyword>
<dbReference type="InterPro" id="IPR019787">
    <property type="entry name" value="Znf_PHD-finger"/>
</dbReference>
<dbReference type="InterPro" id="IPR019786">
    <property type="entry name" value="Zinc_finger_PHD-type_CS"/>
</dbReference>
<dbReference type="EMBL" id="JAEPRE010000259">
    <property type="protein sequence ID" value="KAG2229589.1"/>
    <property type="molecule type" value="Genomic_DNA"/>
</dbReference>
<dbReference type="InterPro" id="IPR011011">
    <property type="entry name" value="Znf_FYVE_PHD"/>
</dbReference>
<feature type="binding site" evidence="9">
    <location>
        <position position="204"/>
    </location>
    <ligand>
        <name>Zn(2+)</name>
        <dbReference type="ChEBI" id="CHEBI:29105"/>
        <label>2</label>
    </ligand>
</feature>
<dbReference type="GO" id="GO:0005634">
    <property type="term" value="C:nucleus"/>
    <property type="evidence" value="ECO:0007669"/>
    <property type="project" value="UniProtKB-SubCell"/>
</dbReference>
<dbReference type="PROSITE" id="PS50016">
    <property type="entry name" value="ZF_PHD_2"/>
    <property type="match status" value="1"/>
</dbReference>
<dbReference type="InterPro" id="IPR001965">
    <property type="entry name" value="Znf_PHD"/>
</dbReference>
<evidence type="ECO:0000256" key="4">
    <source>
        <dbReference type="ARBA" id="ARBA00022771"/>
    </source>
</evidence>
<feature type="region of interest" description="Disordered" evidence="11">
    <location>
        <begin position="119"/>
        <end position="181"/>
    </location>
</feature>
<dbReference type="GO" id="GO:0006325">
    <property type="term" value="P:chromatin organization"/>
    <property type="evidence" value="ECO:0007669"/>
    <property type="project" value="UniProtKB-KW"/>
</dbReference>
<evidence type="ECO:0000256" key="11">
    <source>
        <dbReference type="SAM" id="MobiDB-lite"/>
    </source>
</evidence>
<evidence type="ECO:0000256" key="1">
    <source>
        <dbReference type="ARBA" id="ARBA00004123"/>
    </source>
</evidence>
<dbReference type="Gene3D" id="3.30.40.10">
    <property type="entry name" value="Zinc/RING finger domain, C3HC4 (zinc finger)"/>
    <property type="match status" value="1"/>
</dbReference>
<sequence>MVDNLVYIDDYIDNSTTATAKAAIDLIDNIDNLDASDRFIKLKAMVDLLTETAQRSSEKAALAKVTSDAVDRHCNRLDANLVKFEENYPIGKLRIASLPGLAPSSKTLREYSKLSSKEKITKKINDRKESQSAKKRRAAKEDMMSIPRSLKDARTHSDKGKPMKALPSRKNGKLKSSETDVSVDPNEPVYCYCQGVSYGEMVACDNAECDIEWFHLACVDLKTVPKGKWYCDNCNKYKGKQRRS</sequence>
<feature type="site" description="Histone H3K4me3 binding" evidence="8">
    <location>
        <position position="201"/>
    </location>
</feature>
<organism evidence="13 14">
    <name type="scientific">Thamnidium elegans</name>
    <dbReference type="NCBI Taxonomy" id="101142"/>
    <lineage>
        <taxon>Eukaryota</taxon>
        <taxon>Fungi</taxon>
        <taxon>Fungi incertae sedis</taxon>
        <taxon>Mucoromycota</taxon>
        <taxon>Mucoromycotina</taxon>
        <taxon>Mucoromycetes</taxon>
        <taxon>Mucorales</taxon>
        <taxon>Mucorineae</taxon>
        <taxon>Mucoraceae</taxon>
        <taxon>Thamnidium</taxon>
    </lineage>
</organism>
<feature type="compositionally biased region" description="Basic and acidic residues" evidence="11">
    <location>
        <begin position="119"/>
        <end position="132"/>
    </location>
</feature>
<keyword evidence="4 10" id="KW-0863">Zinc-finger</keyword>
<comment type="subcellular location">
    <subcellularLocation>
        <location evidence="1">Nucleus</location>
    </subcellularLocation>
</comment>
<dbReference type="AlphaFoldDB" id="A0A8H7SFS6"/>
<feature type="compositionally biased region" description="Basic and acidic residues" evidence="11">
    <location>
        <begin position="139"/>
        <end position="161"/>
    </location>
</feature>
<dbReference type="InterPro" id="IPR028651">
    <property type="entry name" value="ING_fam"/>
</dbReference>
<feature type="binding site" evidence="9">
    <location>
        <position position="234"/>
    </location>
    <ligand>
        <name>Zn(2+)</name>
        <dbReference type="ChEBI" id="CHEBI:29105"/>
        <label>2</label>
    </ligand>
</feature>
<evidence type="ECO:0000256" key="5">
    <source>
        <dbReference type="ARBA" id="ARBA00022833"/>
    </source>
</evidence>